<feature type="domain" description="Putative sensor" evidence="2">
    <location>
        <begin position="30"/>
        <end position="208"/>
    </location>
</feature>
<reference evidence="3 4" key="1">
    <citation type="journal article" date="2009" name="Stand. Genomic Sci.">
        <title>Complete genome sequence of Halorhabdus utahensis type strain (AX-2).</title>
        <authorList>
            <person name="Anderson I."/>
            <person name="Tindall B.J."/>
            <person name="Pomrenke H."/>
            <person name="Goker M."/>
            <person name="Lapidus A."/>
            <person name="Nolan M."/>
            <person name="Copeland A."/>
            <person name="Glavina Del Rio T."/>
            <person name="Chen F."/>
            <person name="Tice H."/>
            <person name="Cheng J.F."/>
            <person name="Lucas S."/>
            <person name="Chertkov O."/>
            <person name="Bruce D."/>
            <person name="Brettin T."/>
            <person name="Detter J.C."/>
            <person name="Han C."/>
            <person name="Goodwin L."/>
            <person name="Land M."/>
            <person name="Hauser L."/>
            <person name="Chang Y.J."/>
            <person name="Jeffries C.D."/>
            <person name="Pitluck S."/>
            <person name="Pati A."/>
            <person name="Mavromatis K."/>
            <person name="Ivanova N."/>
            <person name="Ovchinnikova G."/>
            <person name="Chen A."/>
            <person name="Palaniappan K."/>
            <person name="Chain P."/>
            <person name="Rohde M."/>
            <person name="Bristow J."/>
            <person name="Eisen J.A."/>
            <person name="Markowitz V."/>
            <person name="Hugenholtz P."/>
            <person name="Kyrpides N.C."/>
            <person name="Klenk H.P."/>
        </authorList>
    </citation>
    <scope>NUCLEOTIDE SEQUENCE [LARGE SCALE GENOMIC DNA]</scope>
    <source>
        <strain evidence="4">DSM 12940 / JCM 11049 / AX-2</strain>
    </source>
</reference>
<organism evidence="3 4">
    <name type="scientific">Halorhabdus utahensis (strain DSM 12940 / JCM 11049 / AX-2)</name>
    <dbReference type="NCBI Taxonomy" id="519442"/>
    <lineage>
        <taxon>Archaea</taxon>
        <taxon>Methanobacteriati</taxon>
        <taxon>Methanobacteriota</taxon>
        <taxon>Stenosarchaea group</taxon>
        <taxon>Halobacteria</taxon>
        <taxon>Halobacteriales</taxon>
        <taxon>Haloarculaceae</taxon>
        <taxon>Halorhabdus</taxon>
    </lineage>
</organism>
<keyword evidence="1" id="KW-0812">Transmembrane</keyword>
<sequence length="212" mass="22917">MSAFDIRSPSVSDDGLGIVLHPGPYKRLVYHVLGFPLGILSFLGVVIGVSLGLTLSVLFVGIAILAGTVVLLRVFAIVEARLAATFLDETIQSPRKLDTSPSEPISHVRNACTDEQTWRACAFALVRLPVGVIQFTVVVTLTALSLALVTAPLHYDGVQLFQFGPWWHLGSLSEALLAVPVGVLLWAFSLHVFDLLGTAMERFTRTLLTPVE</sequence>
<dbReference type="OrthoDB" id="253413at2157"/>
<protein>
    <recommendedName>
        <fullName evidence="2">Putative sensor domain-containing protein</fullName>
    </recommendedName>
</protein>
<evidence type="ECO:0000313" key="4">
    <source>
        <dbReference type="Proteomes" id="UP000002071"/>
    </source>
</evidence>
<name>C7NT22_HALUD</name>
<dbReference type="Pfam" id="PF13796">
    <property type="entry name" value="Sensor"/>
    <property type="match status" value="1"/>
</dbReference>
<gene>
    <name evidence="3" type="ordered locus">Huta_1928</name>
</gene>
<dbReference type="InterPro" id="IPR025828">
    <property type="entry name" value="Put_sensor_dom"/>
</dbReference>
<feature type="transmembrane region" description="Helical" evidence="1">
    <location>
        <begin position="28"/>
        <end position="51"/>
    </location>
</feature>
<dbReference type="GeneID" id="8384220"/>
<keyword evidence="4" id="KW-1185">Reference proteome</keyword>
<dbReference type="AlphaFoldDB" id="C7NT22"/>
<keyword evidence="1" id="KW-0472">Membrane</keyword>
<dbReference type="EMBL" id="CP001687">
    <property type="protein sequence ID" value="ACV12097.1"/>
    <property type="molecule type" value="Genomic_DNA"/>
</dbReference>
<dbReference type="STRING" id="519442.Huta_1928"/>
<accession>C7NT22</accession>
<evidence type="ECO:0000259" key="2">
    <source>
        <dbReference type="Pfam" id="PF13796"/>
    </source>
</evidence>
<evidence type="ECO:0000256" key="1">
    <source>
        <dbReference type="SAM" id="Phobius"/>
    </source>
</evidence>
<evidence type="ECO:0000313" key="3">
    <source>
        <dbReference type="EMBL" id="ACV12097.1"/>
    </source>
</evidence>
<dbReference type="eggNOG" id="arCOG03085">
    <property type="taxonomic scope" value="Archaea"/>
</dbReference>
<feature type="transmembrane region" description="Helical" evidence="1">
    <location>
        <begin position="132"/>
        <end position="155"/>
    </location>
</feature>
<keyword evidence="1" id="KW-1133">Transmembrane helix</keyword>
<dbReference type="KEGG" id="hut:Huta_1928"/>
<feature type="transmembrane region" description="Helical" evidence="1">
    <location>
        <begin position="175"/>
        <end position="196"/>
    </location>
</feature>
<dbReference type="Proteomes" id="UP000002071">
    <property type="component" value="Chromosome"/>
</dbReference>
<dbReference type="RefSeq" id="WP_015789668.1">
    <property type="nucleotide sequence ID" value="NC_013158.1"/>
</dbReference>
<dbReference type="HOGENOM" id="CLU_094841_0_0_2"/>
<proteinExistence type="predicted"/>
<feature type="transmembrane region" description="Helical" evidence="1">
    <location>
        <begin position="57"/>
        <end position="78"/>
    </location>
</feature>